<dbReference type="OrthoDB" id="64220at2759"/>
<protein>
    <submittedName>
        <fullName evidence="2">Aminotransferase class IV-domain-containing protein</fullName>
    </submittedName>
</protein>
<sequence>MSSSDDANGDEQLEPYELLTSTRYDPFLRSQRWNYDRDGSSSFFLLPYHYARLEEAIRLHRWQIASFSYHRLKSECKAAVAAAIAASADEGVDPATAMKYRRSSATPTLAAYFQPTDDPALLEPALRLCVDSEPTRKSLFTTTKTTKRAGYEAARERAGIRPGELADVLLYNEDGALTEASISNVAFFRDSYWVTPPLSTGCLPGVLRAWLLKQGRIRRGHPRHCEG</sequence>
<dbReference type="Gene3D" id="3.20.10.10">
    <property type="entry name" value="D-amino Acid Aminotransferase, subunit A, domain 2"/>
    <property type="match status" value="1"/>
</dbReference>
<dbReference type="STRING" id="97359.A0A550CND4"/>
<dbReference type="InterPro" id="IPR043132">
    <property type="entry name" value="BCAT-like_C"/>
</dbReference>
<dbReference type="GO" id="GO:0008483">
    <property type="term" value="F:transaminase activity"/>
    <property type="evidence" value="ECO:0007669"/>
    <property type="project" value="UniProtKB-KW"/>
</dbReference>
<dbReference type="InterPro" id="IPR050571">
    <property type="entry name" value="Class-IV_PLP-Dep_Aminotrnsfr"/>
</dbReference>
<keyword evidence="2" id="KW-0808">Transferase</keyword>
<reference evidence="2 3" key="1">
    <citation type="journal article" date="2019" name="New Phytol.">
        <title>Comparative genomics reveals unique wood-decay strategies and fruiting body development in the Schizophyllaceae.</title>
        <authorList>
            <person name="Almasi E."/>
            <person name="Sahu N."/>
            <person name="Krizsan K."/>
            <person name="Balint B."/>
            <person name="Kovacs G.M."/>
            <person name="Kiss B."/>
            <person name="Cseklye J."/>
            <person name="Drula E."/>
            <person name="Henrissat B."/>
            <person name="Nagy I."/>
            <person name="Chovatia M."/>
            <person name="Adam C."/>
            <person name="LaButti K."/>
            <person name="Lipzen A."/>
            <person name="Riley R."/>
            <person name="Grigoriev I.V."/>
            <person name="Nagy L.G."/>
        </authorList>
    </citation>
    <scope>NUCLEOTIDE SEQUENCE [LARGE SCALE GENOMIC DNA]</scope>
    <source>
        <strain evidence="2 3">NL-1724</strain>
    </source>
</reference>
<dbReference type="Proteomes" id="UP000320762">
    <property type="component" value="Unassembled WGS sequence"/>
</dbReference>
<dbReference type="EMBL" id="VDMD01000004">
    <property type="protein sequence ID" value="TRM66254.1"/>
    <property type="molecule type" value="Genomic_DNA"/>
</dbReference>
<keyword evidence="2" id="KW-0032">Aminotransferase</keyword>
<dbReference type="SUPFAM" id="SSF56752">
    <property type="entry name" value="D-aminoacid aminotransferase-like PLP-dependent enzymes"/>
    <property type="match status" value="1"/>
</dbReference>
<dbReference type="PANTHER" id="PTHR42743">
    <property type="entry name" value="AMINO-ACID AMINOTRANSFERASE"/>
    <property type="match status" value="1"/>
</dbReference>
<dbReference type="Pfam" id="PF01063">
    <property type="entry name" value="Aminotran_4"/>
    <property type="match status" value="1"/>
</dbReference>
<evidence type="ECO:0000313" key="3">
    <source>
        <dbReference type="Proteomes" id="UP000320762"/>
    </source>
</evidence>
<dbReference type="GO" id="GO:0046394">
    <property type="term" value="P:carboxylic acid biosynthetic process"/>
    <property type="evidence" value="ECO:0007669"/>
    <property type="project" value="UniProtKB-ARBA"/>
</dbReference>
<dbReference type="PANTHER" id="PTHR42743:SF11">
    <property type="entry name" value="AMINODEOXYCHORISMATE LYASE"/>
    <property type="match status" value="1"/>
</dbReference>
<gene>
    <name evidence="2" type="ORF">BD626DRAFT_487192</name>
</gene>
<accession>A0A550CND4</accession>
<name>A0A550CND4_9AGAR</name>
<dbReference type="AlphaFoldDB" id="A0A550CND4"/>
<comment type="similarity">
    <text evidence="1">Belongs to the class-IV pyridoxal-phosphate-dependent aminotransferase family.</text>
</comment>
<dbReference type="InterPro" id="IPR036038">
    <property type="entry name" value="Aminotransferase-like"/>
</dbReference>
<evidence type="ECO:0000256" key="1">
    <source>
        <dbReference type="ARBA" id="ARBA00009320"/>
    </source>
</evidence>
<organism evidence="2 3">
    <name type="scientific">Schizophyllum amplum</name>
    <dbReference type="NCBI Taxonomy" id="97359"/>
    <lineage>
        <taxon>Eukaryota</taxon>
        <taxon>Fungi</taxon>
        <taxon>Dikarya</taxon>
        <taxon>Basidiomycota</taxon>
        <taxon>Agaricomycotina</taxon>
        <taxon>Agaricomycetes</taxon>
        <taxon>Agaricomycetidae</taxon>
        <taxon>Agaricales</taxon>
        <taxon>Schizophyllaceae</taxon>
        <taxon>Schizophyllum</taxon>
    </lineage>
</organism>
<keyword evidence="3" id="KW-1185">Reference proteome</keyword>
<proteinExistence type="inferred from homology"/>
<evidence type="ECO:0000313" key="2">
    <source>
        <dbReference type="EMBL" id="TRM66254.1"/>
    </source>
</evidence>
<dbReference type="InterPro" id="IPR001544">
    <property type="entry name" value="Aminotrans_IV"/>
</dbReference>
<comment type="caution">
    <text evidence="2">The sequence shown here is derived from an EMBL/GenBank/DDBJ whole genome shotgun (WGS) entry which is preliminary data.</text>
</comment>